<protein>
    <submittedName>
        <fullName evidence="2">Uncharacterized protein</fullName>
    </submittedName>
</protein>
<reference evidence="2" key="1">
    <citation type="journal article" date="2020" name="Stud. Mycol.">
        <title>101 Dothideomycetes genomes: a test case for predicting lifestyles and emergence of pathogens.</title>
        <authorList>
            <person name="Haridas S."/>
            <person name="Albert R."/>
            <person name="Binder M."/>
            <person name="Bloem J."/>
            <person name="Labutti K."/>
            <person name="Salamov A."/>
            <person name="Andreopoulos B."/>
            <person name="Baker S."/>
            <person name="Barry K."/>
            <person name="Bills G."/>
            <person name="Bluhm B."/>
            <person name="Cannon C."/>
            <person name="Castanera R."/>
            <person name="Culley D."/>
            <person name="Daum C."/>
            <person name="Ezra D."/>
            <person name="Gonzalez J."/>
            <person name="Henrissat B."/>
            <person name="Kuo A."/>
            <person name="Liang C."/>
            <person name="Lipzen A."/>
            <person name="Lutzoni F."/>
            <person name="Magnuson J."/>
            <person name="Mondo S."/>
            <person name="Nolan M."/>
            <person name="Ohm R."/>
            <person name="Pangilinan J."/>
            <person name="Park H.-J."/>
            <person name="Ramirez L."/>
            <person name="Alfaro M."/>
            <person name="Sun H."/>
            <person name="Tritt A."/>
            <person name="Yoshinaga Y."/>
            <person name="Zwiers L.-H."/>
            <person name="Turgeon B."/>
            <person name="Goodwin S."/>
            <person name="Spatafora J."/>
            <person name="Crous P."/>
            <person name="Grigoriev I."/>
        </authorList>
    </citation>
    <scope>NUCLEOTIDE SEQUENCE</scope>
    <source>
        <strain evidence="2">CBS 121167</strain>
    </source>
</reference>
<evidence type="ECO:0000313" key="2">
    <source>
        <dbReference type="EMBL" id="KAF2135543.1"/>
    </source>
</evidence>
<proteinExistence type="predicted"/>
<name>A0A6A6AWI1_9PEZI</name>
<feature type="compositionally biased region" description="Basic residues" evidence="1">
    <location>
        <begin position="1"/>
        <end position="12"/>
    </location>
</feature>
<sequence length="118" mass="13055">MHGRKDRRKHRQENHSKLTQSTQIFIFNKNTPRTKKTSTHTPSLPTQQNAYAEHHSTNDSKPATQTSEQKHATETLLVDATVARHLTQRGSDAGGLGLWCGCGAEGAPVVRVGRGRVF</sequence>
<dbReference type="GeneID" id="54299005"/>
<feature type="compositionally biased region" description="Polar residues" evidence="1">
    <location>
        <begin position="17"/>
        <end position="31"/>
    </location>
</feature>
<organism evidence="2 3">
    <name type="scientific">Aplosporella prunicola CBS 121167</name>
    <dbReference type="NCBI Taxonomy" id="1176127"/>
    <lineage>
        <taxon>Eukaryota</taxon>
        <taxon>Fungi</taxon>
        <taxon>Dikarya</taxon>
        <taxon>Ascomycota</taxon>
        <taxon>Pezizomycotina</taxon>
        <taxon>Dothideomycetes</taxon>
        <taxon>Dothideomycetes incertae sedis</taxon>
        <taxon>Botryosphaeriales</taxon>
        <taxon>Aplosporellaceae</taxon>
        <taxon>Aplosporella</taxon>
    </lineage>
</organism>
<dbReference type="Proteomes" id="UP000799438">
    <property type="component" value="Unassembled WGS sequence"/>
</dbReference>
<evidence type="ECO:0000256" key="1">
    <source>
        <dbReference type="SAM" id="MobiDB-lite"/>
    </source>
</evidence>
<gene>
    <name evidence="2" type="ORF">K452DRAFT_293144</name>
</gene>
<dbReference type="RefSeq" id="XP_033391261.1">
    <property type="nucleotide sequence ID" value="XM_033541509.1"/>
</dbReference>
<keyword evidence="3" id="KW-1185">Reference proteome</keyword>
<dbReference type="AlphaFoldDB" id="A0A6A6AWI1"/>
<feature type="compositionally biased region" description="Polar residues" evidence="1">
    <location>
        <begin position="39"/>
        <end position="50"/>
    </location>
</feature>
<evidence type="ECO:0000313" key="3">
    <source>
        <dbReference type="Proteomes" id="UP000799438"/>
    </source>
</evidence>
<accession>A0A6A6AWI1</accession>
<feature type="region of interest" description="Disordered" evidence="1">
    <location>
        <begin position="1"/>
        <end position="74"/>
    </location>
</feature>
<dbReference type="EMBL" id="ML995572">
    <property type="protein sequence ID" value="KAF2135543.1"/>
    <property type="molecule type" value="Genomic_DNA"/>
</dbReference>